<organism evidence="1 2">
    <name type="scientific">Hypsizygus marmoreus</name>
    <name type="common">White beech mushroom</name>
    <name type="synonym">Agaricus marmoreus</name>
    <dbReference type="NCBI Taxonomy" id="39966"/>
    <lineage>
        <taxon>Eukaryota</taxon>
        <taxon>Fungi</taxon>
        <taxon>Dikarya</taxon>
        <taxon>Basidiomycota</taxon>
        <taxon>Agaricomycotina</taxon>
        <taxon>Agaricomycetes</taxon>
        <taxon>Agaricomycetidae</taxon>
        <taxon>Agaricales</taxon>
        <taxon>Tricholomatineae</taxon>
        <taxon>Lyophyllaceae</taxon>
        <taxon>Hypsizygus</taxon>
    </lineage>
</organism>
<gene>
    <name evidence="1" type="ORF">Hypma_016446</name>
</gene>
<evidence type="ECO:0000313" key="2">
    <source>
        <dbReference type="Proteomes" id="UP000076154"/>
    </source>
</evidence>
<accession>A0A369IXW5</accession>
<dbReference type="EMBL" id="LUEZ02000096">
    <property type="protein sequence ID" value="RDB14619.1"/>
    <property type="molecule type" value="Genomic_DNA"/>
</dbReference>
<dbReference type="OrthoDB" id="3352776at2759"/>
<evidence type="ECO:0000313" key="1">
    <source>
        <dbReference type="EMBL" id="RDB14619.1"/>
    </source>
</evidence>
<protein>
    <submittedName>
        <fullName evidence="1">Uncharacterized protein</fullName>
    </submittedName>
</protein>
<sequence>MPSIEQLIVATHRFFEAFSSATHPLALLTYFSTTNPISIQHYPSTCTHPQSSLLRGPNAIRSYFDLIATHWTRSDLHQKTISADPATGKVVLEGSIVWTWKKSGRRWTEDFTCTLVFDDLLKIVSFVVKTESPPATCVMRAVDSDPRILERSTVRVAVNVNDCVVVLGLGLIPPTTLERTFKTIRVPALISSFLPRPRRRSVRLTINITNPKLLGPSTSPRSIE</sequence>
<dbReference type="InterPro" id="IPR032710">
    <property type="entry name" value="NTF2-like_dom_sf"/>
</dbReference>
<proteinExistence type="predicted"/>
<dbReference type="InParanoid" id="A0A369IXW5"/>
<dbReference type="SUPFAM" id="SSF54427">
    <property type="entry name" value="NTF2-like"/>
    <property type="match status" value="1"/>
</dbReference>
<dbReference type="Gene3D" id="3.10.450.50">
    <property type="match status" value="1"/>
</dbReference>
<comment type="caution">
    <text evidence="1">The sequence shown here is derived from an EMBL/GenBank/DDBJ whole genome shotgun (WGS) entry which is preliminary data.</text>
</comment>
<reference evidence="1" key="1">
    <citation type="submission" date="2018-04" db="EMBL/GenBank/DDBJ databases">
        <title>Whole genome sequencing of Hypsizygus marmoreus.</title>
        <authorList>
            <person name="Choi I.-G."/>
            <person name="Min B."/>
            <person name="Kim J.-G."/>
            <person name="Kim S."/>
            <person name="Oh Y.-L."/>
            <person name="Kong W.-S."/>
            <person name="Park H."/>
            <person name="Jeong J."/>
            <person name="Song E.-S."/>
        </authorList>
    </citation>
    <scope>NUCLEOTIDE SEQUENCE [LARGE SCALE GENOMIC DNA]</scope>
    <source>
        <strain evidence="1">51987-8</strain>
    </source>
</reference>
<name>A0A369IXW5_HYPMA</name>
<dbReference type="Proteomes" id="UP000076154">
    <property type="component" value="Unassembled WGS sequence"/>
</dbReference>
<dbReference type="AlphaFoldDB" id="A0A369IXW5"/>
<keyword evidence="2" id="KW-1185">Reference proteome</keyword>